<sequence>MIPKPHHLAMGHVLDHWFHHLHTYHHYSAEDCRRIPTYRFNPYSHDLSNDVDNRVENSNKFGGLSSVRSPQGYRHGVSIPYR</sequence>
<name>A0A1W1WHR3_SULTA</name>
<proteinExistence type="predicted"/>
<organism evidence="1 2">
    <name type="scientific">Sulfobacillus thermosulfidooxidans (strain DSM 9293 / VKM B-1269 / AT-1)</name>
    <dbReference type="NCBI Taxonomy" id="929705"/>
    <lineage>
        <taxon>Bacteria</taxon>
        <taxon>Bacillati</taxon>
        <taxon>Bacillota</taxon>
        <taxon>Clostridia</taxon>
        <taxon>Eubacteriales</taxon>
        <taxon>Clostridiales Family XVII. Incertae Sedis</taxon>
        <taxon>Sulfobacillus</taxon>
    </lineage>
</organism>
<keyword evidence="2" id="KW-1185">Reference proteome</keyword>
<gene>
    <name evidence="1" type="ORF">SAMN00768000_2456</name>
</gene>
<reference evidence="2" key="1">
    <citation type="submission" date="2017-04" db="EMBL/GenBank/DDBJ databases">
        <authorList>
            <person name="Varghese N."/>
            <person name="Submissions S."/>
        </authorList>
    </citation>
    <scope>NUCLEOTIDE SEQUENCE [LARGE SCALE GENOMIC DNA]</scope>
    <source>
        <strain evidence="2">DSM 9293</strain>
    </source>
</reference>
<accession>A0A1W1WHR3</accession>
<dbReference type="AlphaFoldDB" id="A0A1W1WHR3"/>
<protein>
    <submittedName>
        <fullName evidence="1">Uncharacterized protein</fullName>
    </submittedName>
</protein>
<dbReference type="EMBL" id="FWWY01000001">
    <property type="protein sequence ID" value="SMC05795.1"/>
    <property type="molecule type" value="Genomic_DNA"/>
</dbReference>
<evidence type="ECO:0000313" key="2">
    <source>
        <dbReference type="Proteomes" id="UP000192660"/>
    </source>
</evidence>
<evidence type="ECO:0000313" key="1">
    <source>
        <dbReference type="EMBL" id="SMC05795.1"/>
    </source>
</evidence>
<dbReference type="Proteomes" id="UP000192660">
    <property type="component" value="Unassembled WGS sequence"/>
</dbReference>